<proteinExistence type="predicted"/>
<feature type="region of interest" description="Disordered" evidence="1">
    <location>
        <begin position="1"/>
        <end position="32"/>
    </location>
</feature>
<protein>
    <recommendedName>
        <fullName evidence="5">Transmembrane protein</fullName>
    </recommendedName>
</protein>
<dbReference type="AlphaFoldDB" id="A0ABD3SU14"/>
<keyword evidence="2" id="KW-0472">Membrane</keyword>
<gene>
    <name evidence="3" type="ORF">ACJIZ3_016898</name>
</gene>
<keyword evidence="4" id="KW-1185">Reference proteome</keyword>
<dbReference type="EMBL" id="JBJXBP010000005">
    <property type="protein sequence ID" value="KAL3828096.1"/>
    <property type="molecule type" value="Genomic_DNA"/>
</dbReference>
<evidence type="ECO:0000313" key="3">
    <source>
        <dbReference type="EMBL" id="KAL3828096.1"/>
    </source>
</evidence>
<sequence>MKNFTNPKQENQNRFSFHKPRNHPMPPQFSRGSFENVRLAGRSVGASMIAGSGESQGCCSINIYVNNDVQGINNSVLVGSDVKMEGLGVSLSMKELKMDRGQERDFEIWRLLLISFVVLAISFYAYLMMRWN</sequence>
<comment type="caution">
    <text evidence="3">The sequence shown here is derived from an EMBL/GenBank/DDBJ whole genome shotgun (WGS) entry which is preliminary data.</text>
</comment>
<reference evidence="3 4" key="1">
    <citation type="submission" date="2024-12" db="EMBL/GenBank/DDBJ databases">
        <title>The unique morphological basis and parallel evolutionary history of personate flowers in Penstemon.</title>
        <authorList>
            <person name="Depatie T.H."/>
            <person name="Wessinger C.A."/>
        </authorList>
    </citation>
    <scope>NUCLEOTIDE SEQUENCE [LARGE SCALE GENOMIC DNA]</scope>
    <source>
        <strain evidence="3">WTNN_2</strain>
        <tissue evidence="3">Leaf</tissue>
    </source>
</reference>
<evidence type="ECO:0008006" key="5">
    <source>
        <dbReference type="Google" id="ProtNLM"/>
    </source>
</evidence>
<evidence type="ECO:0000313" key="4">
    <source>
        <dbReference type="Proteomes" id="UP001634393"/>
    </source>
</evidence>
<evidence type="ECO:0000256" key="2">
    <source>
        <dbReference type="SAM" id="Phobius"/>
    </source>
</evidence>
<dbReference type="Proteomes" id="UP001634393">
    <property type="component" value="Unassembled WGS sequence"/>
</dbReference>
<keyword evidence="2" id="KW-0812">Transmembrane</keyword>
<keyword evidence="2" id="KW-1133">Transmembrane helix</keyword>
<organism evidence="3 4">
    <name type="scientific">Penstemon smallii</name>
    <dbReference type="NCBI Taxonomy" id="265156"/>
    <lineage>
        <taxon>Eukaryota</taxon>
        <taxon>Viridiplantae</taxon>
        <taxon>Streptophyta</taxon>
        <taxon>Embryophyta</taxon>
        <taxon>Tracheophyta</taxon>
        <taxon>Spermatophyta</taxon>
        <taxon>Magnoliopsida</taxon>
        <taxon>eudicotyledons</taxon>
        <taxon>Gunneridae</taxon>
        <taxon>Pentapetalae</taxon>
        <taxon>asterids</taxon>
        <taxon>lamiids</taxon>
        <taxon>Lamiales</taxon>
        <taxon>Plantaginaceae</taxon>
        <taxon>Cheloneae</taxon>
        <taxon>Penstemon</taxon>
    </lineage>
</organism>
<evidence type="ECO:0000256" key="1">
    <source>
        <dbReference type="SAM" id="MobiDB-lite"/>
    </source>
</evidence>
<accession>A0ABD3SU14</accession>
<name>A0ABD3SU14_9LAMI</name>
<feature type="transmembrane region" description="Helical" evidence="2">
    <location>
        <begin position="108"/>
        <end position="127"/>
    </location>
</feature>
<feature type="compositionally biased region" description="Polar residues" evidence="1">
    <location>
        <begin position="1"/>
        <end position="15"/>
    </location>
</feature>